<keyword evidence="2" id="KW-1185">Reference proteome</keyword>
<evidence type="ECO:0008006" key="3">
    <source>
        <dbReference type="Google" id="ProtNLM"/>
    </source>
</evidence>
<name>A0A0P0P1M4_9CAUL</name>
<organism evidence="1 2">
    <name type="scientific">Caulobacter henricii</name>
    <dbReference type="NCBI Taxonomy" id="69395"/>
    <lineage>
        <taxon>Bacteria</taxon>
        <taxon>Pseudomonadati</taxon>
        <taxon>Pseudomonadota</taxon>
        <taxon>Alphaproteobacteria</taxon>
        <taxon>Caulobacterales</taxon>
        <taxon>Caulobacteraceae</taxon>
        <taxon>Caulobacter</taxon>
    </lineage>
</organism>
<dbReference type="Proteomes" id="UP000056905">
    <property type="component" value="Chromosome"/>
</dbReference>
<dbReference type="OrthoDB" id="9954195at2"/>
<evidence type="ECO:0000313" key="1">
    <source>
        <dbReference type="EMBL" id="ALL14431.1"/>
    </source>
</evidence>
<dbReference type="RefSeq" id="WP_062149039.1">
    <property type="nucleotide sequence ID" value="NZ_CP013002.1"/>
</dbReference>
<dbReference type="AlphaFoldDB" id="A0A0P0P1M4"/>
<protein>
    <recommendedName>
        <fullName evidence="3">Chemotaxis protein CheE</fullName>
    </recommendedName>
</protein>
<accession>A0A0P0P1M4</accession>
<reference evidence="1 2" key="1">
    <citation type="submission" date="2015-10" db="EMBL/GenBank/DDBJ databases">
        <title>Conservation of the essential genome among Caulobacter and Brevundimonas species.</title>
        <authorList>
            <person name="Scott D."/>
            <person name="Ely B."/>
        </authorList>
    </citation>
    <scope>NUCLEOTIDE SEQUENCE [LARGE SCALE GENOMIC DNA]</scope>
    <source>
        <strain evidence="1 2">CB4</strain>
    </source>
</reference>
<sequence length="154" mass="16562">MSPVRTIRQLPSLSRLMKAEGGVYARTALDQAAAVQAAHRDAHLILIDEALGWMGEWRELLEPSASDWEALHEASAGIIGLCDGKADAHLLRASRLLCEYVDRCRHGTWSKDVAALFINTLKAIAARDADPATRAAVLGGLEALVPRPDPGTST</sequence>
<proteinExistence type="predicted"/>
<evidence type="ECO:0000313" key="2">
    <source>
        <dbReference type="Proteomes" id="UP000056905"/>
    </source>
</evidence>
<dbReference type="KEGG" id="chq:AQ619_14355"/>
<dbReference type="EMBL" id="CP013002">
    <property type="protein sequence ID" value="ALL14431.1"/>
    <property type="molecule type" value="Genomic_DNA"/>
</dbReference>
<gene>
    <name evidence="1" type="ORF">AQ619_14355</name>
</gene>